<protein>
    <recommendedName>
        <fullName evidence="5">HTH lacI-type domain-containing protein</fullName>
    </recommendedName>
</protein>
<reference evidence="6" key="1">
    <citation type="submission" date="2020-02" db="EMBL/GenBank/DDBJ databases">
        <authorList>
            <person name="Meier V. D."/>
        </authorList>
    </citation>
    <scope>NUCLEOTIDE SEQUENCE</scope>
    <source>
        <strain evidence="6">AVDCRST_MAG77</strain>
    </source>
</reference>
<dbReference type="Gene3D" id="3.40.50.2300">
    <property type="match status" value="2"/>
</dbReference>
<dbReference type="CDD" id="cd01392">
    <property type="entry name" value="HTH_LacI"/>
    <property type="match status" value="1"/>
</dbReference>
<dbReference type="Pfam" id="PF13377">
    <property type="entry name" value="Peripla_BP_3"/>
    <property type="match status" value="1"/>
</dbReference>
<evidence type="ECO:0000256" key="4">
    <source>
        <dbReference type="SAM" id="MobiDB-lite"/>
    </source>
</evidence>
<gene>
    <name evidence="6" type="ORF">AVDCRST_MAG77-1069</name>
</gene>
<dbReference type="EMBL" id="CADCTC010000069">
    <property type="protein sequence ID" value="CAA9232223.1"/>
    <property type="molecule type" value="Genomic_DNA"/>
</dbReference>
<dbReference type="PROSITE" id="PS00356">
    <property type="entry name" value="HTH_LACI_1"/>
    <property type="match status" value="1"/>
</dbReference>
<dbReference type="SUPFAM" id="SSF47413">
    <property type="entry name" value="lambda repressor-like DNA-binding domains"/>
    <property type="match status" value="1"/>
</dbReference>
<dbReference type="InterPro" id="IPR010982">
    <property type="entry name" value="Lambda_DNA-bd_dom_sf"/>
</dbReference>
<dbReference type="SMART" id="SM00354">
    <property type="entry name" value="HTH_LACI"/>
    <property type="match status" value="1"/>
</dbReference>
<dbReference type="GO" id="GO:0000976">
    <property type="term" value="F:transcription cis-regulatory region binding"/>
    <property type="evidence" value="ECO:0007669"/>
    <property type="project" value="TreeGrafter"/>
</dbReference>
<keyword evidence="3" id="KW-0804">Transcription</keyword>
<organism evidence="6">
    <name type="scientific">uncultured Chloroflexota bacterium</name>
    <dbReference type="NCBI Taxonomy" id="166587"/>
    <lineage>
        <taxon>Bacteria</taxon>
        <taxon>Bacillati</taxon>
        <taxon>Chloroflexota</taxon>
        <taxon>environmental samples</taxon>
    </lineage>
</organism>
<evidence type="ECO:0000259" key="5">
    <source>
        <dbReference type="PROSITE" id="PS50932"/>
    </source>
</evidence>
<evidence type="ECO:0000256" key="1">
    <source>
        <dbReference type="ARBA" id="ARBA00023015"/>
    </source>
</evidence>
<dbReference type="SUPFAM" id="SSF53822">
    <property type="entry name" value="Periplasmic binding protein-like I"/>
    <property type="match status" value="1"/>
</dbReference>
<dbReference type="InterPro" id="IPR046335">
    <property type="entry name" value="LacI/GalR-like_sensor"/>
</dbReference>
<accession>A0A6J4HSN2</accession>
<dbReference type="Gene3D" id="1.10.260.40">
    <property type="entry name" value="lambda repressor-like DNA-binding domains"/>
    <property type="match status" value="1"/>
</dbReference>
<dbReference type="AlphaFoldDB" id="A0A6J4HSN2"/>
<dbReference type="CDD" id="cd06267">
    <property type="entry name" value="PBP1_LacI_sugar_binding-like"/>
    <property type="match status" value="1"/>
</dbReference>
<dbReference type="PANTHER" id="PTHR30146">
    <property type="entry name" value="LACI-RELATED TRANSCRIPTIONAL REPRESSOR"/>
    <property type="match status" value="1"/>
</dbReference>
<dbReference type="PANTHER" id="PTHR30146:SF109">
    <property type="entry name" value="HTH-TYPE TRANSCRIPTIONAL REGULATOR GALS"/>
    <property type="match status" value="1"/>
</dbReference>
<dbReference type="InterPro" id="IPR000843">
    <property type="entry name" value="HTH_LacI"/>
</dbReference>
<dbReference type="PROSITE" id="PS50932">
    <property type="entry name" value="HTH_LACI_2"/>
    <property type="match status" value="1"/>
</dbReference>
<keyword evidence="2" id="KW-0238">DNA-binding</keyword>
<feature type="region of interest" description="Disordered" evidence="4">
    <location>
        <begin position="364"/>
        <end position="388"/>
    </location>
</feature>
<dbReference type="InterPro" id="IPR028082">
    <property type="entry name" value="Peripla_BP_I"/>
</dbReference>
<evidence type="ECO:0000313" key="6">
    <source>
        <dbReference type="EMBL" id="CAA9232223.1"/>
    </source>
</evidence>
<dbReference type="GO" id="GO:0003700">
    <property type="term" value="F:DNA-binding transcription factor activity"/>
    <property type="evidence" value="ECO:0007669"/>
    <property type="project" value="TreeGrafter"/>
</dbReference>
<keyword evidence="1" id="KW-0805">Transcription regulation</keyword>
<dbReference type="Pfam" id="PF00356">
    <property type="entry name" value="LacI"/>
    <property type="match status" value="1"/>
</dbReference>
<sequence length="388" mass="40167">MASLVDVARAAGVSTSTASRALARPEMIGAAAVERVRAAAAALGYVPNPFARSLRAQESKTLGLVVPDSTNPFFAEVARGIEAACFRAGYTLILSNSDRSLEKERQQARVLVEKRVDGVLLFNHSDASAATISWLREQGMPVVLVERRLPAAPGGLVVPGAPGAPGAPDPEGAGRLCAVDCVLSDNAGGVRAALEHLAALGHRRVACLAGDPGAWHYAERTAAFRHVAAALAFDETSEQDGPLALVQPGLTTYADGQRAAAELLAGPRPPTALFCTTDTLAIGATRGAALVGRRVPDDVSVVGFGGTEITGYTTPPLTCVVQEKLAVGTQAVRLLLRRVADRRRPNAEAGTGDVTHVVPTRLLVRGSTGPAPTRSPHAATGKRASALD</sequence>
<name>A0A6J4HSN2_9CHLR</name>
<evidence type="ECO:0000256" key="2">
    <source>
        <dbReference type="ARBA" id="ARBA00023125"/>
    </source>
</evidence>
<proteinExistence type="predicted"/>
<evidence type="ECO:0000256" key="3">
    <source>
        <dbReference type="ARBA" id="ARBA00023163"/>
    </source>
</evidence>
<feature type="domain" description="HTH lacI-type" evidence="5">
    <location>
        <begin position="2"/>
        <end position="56"/>
    </location>
</feature>